<evidence type="ECO:0000256" key="6">
    <source>
        <dbReference type="ARBA" id="ARBA00022840"/>
    </source>
</evidence>
<keyword evidence="7" id="KW-1015">Disulfide bond</keyword>
<dbReference type="GO" id="GO:0005524">
    <property type="term" value="F:ATP binding"/>
    <property type="evidence" value="ECO:0007669"/>
    <property type="project" value="UniProtKB-UniRule"/>
</dbReference>
<dbReference type="Pfam" id="PF00069">
    <property type="entry name" value="Pkinase"/>
    <property type="match status" value="1"/>
</dbReference>
<comment type="subcellular location">
    <subcellularLocation>
        <location evidence="1">Membrane</location>
        <topology evidence="1">Single-pass type I membrane protein</topology>
    </subcellularLocation>
</comment>
<dbReference type="FunFam" id="1.10.510.10:FF:000084">
    <property type="entry name" value="Wall-associated receptor kinase 2"/>
    <property type="match status" value="1"/>
</dbReference>
<dbReference type="GO" id="GO:0030247">
    <property type="term" value="F:polysaccharide binding"/>
    <property type="evidence" value="ECO:0007669"/>
    <property type="project" value="InterPro"/>
</dbReference>
<accession>A0A921U8Q1</accession>
<reference evidence="12" key="1">
    <citation type="journal article" date="2019" name="BMC Genomics">
        <title>A new reference genome for Sorghum bicolor reveals high levels of sequence similarity between sweet and grain genotypes: implications for the genetics of sugar metabolism.</title>
        <authorList>
            <person name="Cooper E.A."/>
            <person name="Brenton Z.W."/>
            <person name="Flinn B.S."/>
            <person name="Jenkins J."/>
            <person name="Shu S."/>
            <person name="Flowers D."/>
            <person name="Luo F."/>
            <person name="Wang Y."/>
            <person name="Xia P."/>
            <person name="Barry K."/>
            <person name="Daum C."/>
            <person name="Lipzen A."/>
            <person name="Yoshinaga Y."/>
            <person name="Schmutz J."/>
            <person name="Saski C."/>
            <person name="Vermerris W."/>
            <person name="Kresovich S."/>
        </authorList>
    </citation>
    <scope>NUCLEOTIDE SEQUENCE</scope>
</reference>
<dbReference type="Gene3D" id="3.30.200.20">
    <property type="entry name" value="Phosphorylase Kinase, domain 1"/>
    <property type="match status" value="1"/>
</dbReference>
<dbReference type="GO" id="GO:0016020">
    <property type="term" value="C:membrane"/>
    <property type="evidence" value="ECO:0007669"/>
    <property type="project" value="UniProtKB-SubCell"/>
</dbReference>
<keyword evidence="8" id="KW-0325">Glycoprotein</keyword>
<evidence type="ECO:0000256" key="7">
    <source>
        <dbReference type="ARBA" id="ARBA00023157"/>
    </source>
</evidence>
<dbReference type="InterPro" id="IPR000719">
    <property type="entry name" value="Prot_kinase_dom"/>
</dbReference>
<dbReference type="InterPro" id="IPR025287">
    <property type="entry name" value="WAK_GUB"/>
</dbReference>
<dbReference type="InterPro" id="IPR011009">
    <property type="entry name" value="Kinase-like_dom_sf"/>
</dbReference>
<evidence type="ECO:0000259" key="11">
    <source>
        <dbReference type="PROSITE" id="PS50011"/>
    </source>
</evidence>
<evidence type="ECO:0000256" key="2">
    <source>
        <dbReference type="ARBA" id="ARBA00022679"/>
    </source>
</evidence>
<protein>
    <recommendedName>
        <fullName evidence="11">Protein kinase domain-containing protein</fullName>
    </recommendedName>
</protein>
<dbReference type="PANTHER" id="PTHR27005:SF165">
    <property type="entry name" value="OS03G0642600 PROTEIN"/>
    <property type="match status" value="1"/>
</dbReference>
<keyword evidence="4 9" id="KW-0547">Nucleotide-binding</keyword>
<dbReference type="FunFam" id="3.30.200.20:FF:000708">
    <property type="entry name" value="Protein kinase superfamily protein"/>
    <property type="match status" value="1"/>
</dbReference>
<sequence length="648" mass="71450">MKEALVVLLMLIISPVKAAALSSATPSEPALSLPGCPDKCGDVTIPYPFGIGDGCAATSRNPSFAVTCNNTFQPPRPMIYAPASNTSTPMEVIDISLERGEVSIYAPVGYSCFEPNTNTLDNYTGEFSLEGTPLILSSTRNRFMAIGCSALGLIGASDPEPSVAGCFSYCEGINQTSDGAPCSGKGCCETAISPNLTAFQAAVANVTLLPSFNPCIYAMLVQVGWYSFRRQDLVGHLGFVNERASRGVPVISDWAIRNGSCPKEGRVVPQDYACISTNSYCTNASNGPGYLCSCSKGYKGNPYLREGCQVMKLQRRKHMKEKDEYFKQNGGLRLYDEMRSRQVDTILILTETEIKQATENYSDNRVLGCGGHGTVYRGILDDGKEVAIKKSKVIDDDCREEFVNEIIILSQINHRNIVKLLGCCLEVDVPMLVYEFISSGTLFEFLHENDQRLSAPLDLRLKIATQSAEALAYIHSSTSRTILHGDVKSLNILLDNEYNAKVSDFGASALKPMDKNDFIMLIQGTLGYLDPEAFVSHHLTDKSDVYSFGVVLLELITRKRAIYIDNHNEKKSLSHTFILRFHQNELQDILDSEIVDNEVMVVLEKLADLIMQCLSSTGDERPTMKEVAERLQMLRRLQMQLVTKTNPI</sequence>
<reference evidence="12" key="2">
    <citation type="submission" date="2020-10" db="EMBL/GenBank/DDBJ databases">
        <authorList>
            <person name="Cooper E.A."/>
            <person name="Brenton Z.W."/>
            <person name="Flinn B.S."/>
            <person name="Jenkins J."/>
            <person name="Shu S."/>
            <person name="Flowers D."/>
            <person name="Luo F."/>
            <person name="Wang Y."/>
            <person name="Xia P."/>
            <person name="Barry K."/>
            <person name="Daum C."/>
            <person name="Lipzen A."/>
            <person name="Yoshinaga Y."/>
            <person name="Schmutz J."/>
            <person name="Saski C."/>
            <person name="Vermerris W."/>
            <person name="Kresovich S."/>
        </authorList>
    </citation>
    <scope>NUCLEOTIDE SEQUENCE</scope>
</reference>
<feature type="chain" id="PRO_5037435401" description="Protein kinase domain-containing protein" evidence="10">
    <location>
        <begin position="19"/>
        <end position="648"/>
    </location>
</feature>
<evidence type="ECO:0000256" key="10">
    <source>
        <dbReference type="SAM" id="SignalP"/>
    </source>
</evidence>
<dbReference type="SMART" id="SM00220">
    <property type="entry name" value="S_TKc"/>
    <property type="match status" value="1"/>
</dbReference>
<dbReference type="EMBL" id="CM027687">
    <property type="protein sequence ID" value="KAG0521755.1"/>
    <property type="molecule type" value="Genomic_DNA"/>
</dbReference>
<dbReference type="GO" id="GO:0004672">
    <property type="term" value="F:protein kinase activity"/>
    <property type="evidence" value="ECO:0007669"/>
    <property type="project" value="InterPro"/>
</dbReference>
<keyword evidence="6 9" id="KW-0067">ATP-binding</keyword>
<comment type="caution">
    <text evidence="12">The sequence shown here is derived from an EMBL/GenBank/DDBJ whole genome shotgun (WGS) entry which is preliminary data.</text>
</comment>
<dbReference type="InterPro" id="IPR017441">
    <property type="entry name" value="Protein_kinase_ATP_BS"/>
</dbReference>
<evidence type="ECO:0000313" key="13">
    <source>
        <dbReference type="Proteomes" id="UP000807115"/>
    </source>
</evidence>
<evidence type="ECO:0000256" key="4">
    <source>
        <dbReference type="ARBA" id="ARBA00022741"/>
    </source>
</evidence>
<evidence type="ECO:0000256" key="1">
    <source>
        <dbReference type="ARBA" id="ARBA00004479"/>
    </source>
</evidence>
<keyword evidence="3 10" id="KW-0732">Signal</keyword>
<keyword evidence="2" id="KW-0808">Transferase</keyword>
<evidence type="ECO:0000256" key="9">
    <source>
        <dbReference type="PROSITE-ProRule" id="PRU10141"/>
    </source>
</evidence>
<dbReference type="PROSITE" id="PS00108">
    <property type="entry name" value="PROTEIN_KINASE_ST"/>
    <property type="match status" value="1"/>
</dbReference>
<dbReference type="SUPFAM" id="SSF56112">
    <property type="entry name" value="Protein kinase-like (PK-like)"/>
    <property type="match status" value="1"/>
</dbReference>
<dbReference type="PANTHER" id="PTHR27005">
    <property type="entry name" value="WALL-ASSOCIATED RECEPTOR KINASE-LIKE 21"/>
    <property type="match status" value="1"/>
</dbReference>
<dbReference type="Pfam" id="PF13947">
    <property type="entry name" value="GUB_WAK_bind"/>
    <property type="match status" value="1"/>
</dbReference>
<evidence type="ECO:0000256" key="3">
    <source>
        <dbReference type="ARBA" id="ARBA00022729"/>
    </source>
</evidence>
<evidence type="ECO:0000256" key="5">
    <source>
        <dbReference type="ARBA" id="ARBA00022777"/>
    </source>
</evidence>
<gene>
    <name evidence="12" type="ORF">BDA96_08G188600</name>
</gene>
<dbReference type="PROSITE" id="PS50011">
    <property type="entry name" value="PROTEIN_KINASE_DOM"/>
    <property type="match status" value="1"/>
</dbReference>
<dbReference type="GO" id="GO:0007166">
    <property type="term" value="P:cell surface receptor signaling pathway"/>
    <property type="evidence" value="ECO:0007669"/>
    <property type="project" value="InterPro"/>
</dbReference>
<evidence type="ECO:0000313" key="12">
    <source>
        <dbReference type="EMBL" id="KAG0521755.1"/>
    </source>
</evidence>
<dbReference type="InterPro" id="IPR045274">
    <property type="entry name" value="WAK-like"/>
</dbReference>
<evidence type="ECO:0000256" key="8">
    <source>
        <dbReference type="ARBA" id="ARBA00023180"/>
    </source>
</evidence>
<name>A0A921U8Q1_SORBI</name>
<keyword evidence="5" id="KW-0418">Kinase</keyword>
<feature type="binding site" evidence="9">
    <location>
        <position position="390"/>
    </location>
    <ligand>
        <name>ATP</name>
        <dbReference type="ChEBI" id="CHEBI:30616"/>
    </ligand>
</feature>
<dbReference type="InterPro" id="IPR008271">
    <property type="entry name" value="Ser/Thr_kinase_AS"/>
</dbReference>
<organism evidence="12 13">
    <name type="scientific">Sorghum bicolor</name>
    <name type="common">Sorghum</name>
    <name type="synonym">Sorghum vulgare</name>
    <dbReference type="NCBI Taxonomy" id="4558"/>
    <lineage>
        <taxon>Eukaryota</taxon>
        <taxon>Viridiplantae</taxon>
        <taxon>Streptophyta</taxon>
        <taxon>Embryophyta</taxon>
        <taxon>Tracheophyta</taxon>
        <taxon>Spermatophyta</taxon>
        <taxon>Magnoliopsida</taxon>
        <taxon>Liliopsida</taxon>
        <taxon>Poales</taxon>
        <taxon>Poaceae</taxon>
        <taxon>PACMAD clade</taxon>
        <taxon>Panicoideae</taxon>
        <taxon>Andropogonodae</taxon>
        <taxon>Andropogoneae</taxon>
        <taxon>Sorghinae</taxon>
        <taxon>Sorghum</taxon>
    </lineage>
</organism>
<dbReference type="PROSITE" id="PS00107">
    <property type="entry name" value="PROTEIN_KINASE_ATP"/>
    <property type="match status" value="1"/>
</dbReference>
<dbReference type="Proteomes" id="UP000807115">
    <property type="component" value="Chromosome 8"/>
</dbReference>
<feature type="domain" description="Protein kinase" evidence="11">
    <location>
        <begin position="361"/>
        <end position="634"/>
    </location>
</feature>
<dbReference type="AlphaFoldDB" id="A0A921U8Q1"/>
<dbReference type="Gene3D" id="1.10.510.10">
    <property type="entry name" value="Transferase(Phosphotransferase) domain 1"/>
    <property type="match status" value="1"/>
</dbReference>
<proteinExistence type="predicted"/>
<feature type="signal peptide" evidence="10">
    <location>
        <begin position="1"/>
        <end position="18"/>
    </location>
</feature>